<sequence>MAKGKKLKTDEGKKNKGEESYEAKAMEALTVKERPQRLAVAHVYSSKNDTIITLTDMSGAETIAVGSGGMIVNADSQEGSPYAAMQAAYKVAADAKEKGITNITIEIRAPGGHNSKTPGPGAQAVVRVLARSGLTINGISDVTPIPTDTTRRAGGKRGRRV</sequence>
<keyword evidence="2 4" id="KW-0689">Ribosomal protein</keyword>
<keyword evidence="3 4" id="KW-0687">Ribonucleoprotein</keyword>
<dbReference type="InterPro" id="IPR001971">
    <property type="entry name" value="Ribosomal_uS11"/>
</dbReference>
<dbReference type="InterPro" id="IPR036967">
    <property type="entry name" value="Ribosomal_uS11_sf"/>
</dbReference>
<dbReference type="KEGG" id="marh:Mia14_0057"/>
<evidence type="ECO:0000313" key="6">
    <source>
        <dbReference type="EMBL" id="ASI13400.1"/>
    </source>
</evidence>
<dbReference type="EMBL" id="CP019964">
    <property type="protein sequence ID" value="ASI13400.1"/>
    <property type="molecule type" value="Genomic_DNA"/>
</dbReference>
<dbReference type="Pfam" id="PF00411">
    <property type="entry name" value="Ribosomal_S11"/>
    <property type="match status" value="1"/>
</dbReference>
<evidence type="ECO:0000256" key="3">
    <source>
        <dbReference type="ARBA" id="ARBA00023274"/>
    </source>
</evidence>
<dbReference type="PIRSF" id="PIRSF002131">
    <property type="entry name" value="Ribosomal_S11"/>
    <property type="match status" value="1"/>
</dbReference>
<evidence type="ECO:0000256" key="4">
    <source>
        <dbReference type="HAMAP-Rule" id="MF_01310"/>
    </source>
</evidence>
<dbReference type="Gene3D" id="3.30.420.80">
    <property type="entry name" value="Ribosomal protein S11"/>
    <property type="match status" value="1"/>
</dbReference>
<feature type="region of interest" description="Disordered" evidence="5">
    <location>
        <begin position="141"/>
        <end position="161"/>
    </location>
</feature>
<dbReference type="NCBIfam" id="NF007176">
    <property type="entry name" value="PRK09607.1"/>
    <property type="match status" value="1"/>
</dbReference>
<evidence type="ECO:0000256" key="5">
    <source>
        <dbReference type="SAM" id="MobiDB-lite"/>
    </source>
</evidence>
<evidence type="ECO:0000313" key="7">
    <source>
        <dbReference type="Proteomes" id="UP000197679"/>
    </source>
</evidence>
<comment type="function">
    <text evidence="4">Located on the platform of the 30S subunit.</text>
</comment>
<protein>
    <recommendedName>
        <fullName evidence="4">Small ribosomal subunit protein uS11</fullName>
    </recommendedName>
</protein>
<comment type="similarity">
    <text evidence="1 4">Belongs to the universal ribosomal protein uS11 family.</text>
</comment>
<feature type="compositionally biased region" description="Basic and acidic residues" evidence="5">
    <location>
        <begin position="7"/>
        <end position="21"/>
    </location>
</feature>
<dbReference type="FunFam" id="3.30.420.80:FF:000018">
    <property type="entry name" value="40S ribosomal protein S14"/>
    <property type="match status" value="1"/>
</dbReference>
<proteinExistence type="inferred from homology"/>
<dbReference type="GO" id="GO:0003735">
    <property type="term" value="F:structural constituent of ribosome"/>
    <property type="evidence" value="ECO:0007669"/>
    <property type="project" value="InterPro"/>
</dbReference>
<dbReference type="AlphaFoldDB" id="A0A218NLP8"/>
<dbReference type="GO" id="GO:0022626">
    <property type="term" value="C:cytosolic ribosome"/>
    <property type="evidence" value="ECO:0007669"/>
    <property type="project" value="UniProtKB-ARBA"/>
</dbReference>
<keyword evidence="4" id="KW-0694">RNA-binding</keyword>
<dbReference type="GO" id="GO:0044391">
    <property type="term" value="C:ribosomal subunit"/>
    <property type="evidence" value="ECO:0007669"/>
    <property type="project" value="UniProtKB-ARBA"/>
</dbReference>
<dbReference type="PANTHER" id="PTHR11759">
    <property type="entry name" value="40S RIBOSOMAL PROTEIN S14/30S RIBOSOMAL PROTEIN S11"/>
    <property type="match status" value="1"/>
</dbReference>
<gene>
    <name evidence="4" type="primary">rps11</name>
    <name evidence="6" type="ORF">Mia14_0057</name>
</gene>
<feature type="region of interest" description="Disordered" evidence="5">
    <location>
        <begin position="1"/>
        <end position="21"/>
    </location>
</feature>
<dbReference type="HAMAP" id="MF_01310">
    <property type="entry name" value="Ribosomal_uS11"/>
    <property type="match status" value="1"/>
</dbReference>
<reference evidence="6 7" key="1">
    <citation type="journal article" date="2017" name="Nat. Commun.">
        <title>'ARMAN' archaea depend on association with euryarchaeal host in culture and in situ.</title>
        <authorList>
            <person name="Golyshina O."/>
            <person name="Toshchakov S."/>
            <person name="Makarova K."/>
            <person name="Gavrilov S."/>
            <person name="Korzhenkov A."/>
            <person name="La Cono V."/>
            <person name="Arcadi E."/>
            <person name="Nechitaylo T."/>
            <person name="Ferrer M."/>
            <person name="Kublanov I."/>
            <person name="Wolf Y."/>
            <person name="Yakimov M."/>
            <person name="Golyshin P."/>
            <person name="Slesarev A."/>
            <person name="Kozyavkin S."/>
        </authorList>
    </citation>
    <scope>NUCLEOTIDE SEQUENCE [LARGE SCALE GENOMIC DNA]</scope>
    <source>
        <strain evidence="6 7">Mia14</strain>
    </source>
</reference>
<evidence type="ECO:0000256" key="2">
    <source>
        <dbReference type="ARBA" id="ARBA00022980"/>
    </source>
</evidence>
<name>A0A218NLP8_9ARCH</name>
<comment type="subunit">
    <text evidence="4">Part of the 30S ribosomal subunit.</text>
</comment>
<accession>A0A218NLP8</accession>
<dbReference type="OrthoDB" id="12054at2157"/>
<dbReference type="SUPFAM" id="SSF53137">
    <property type="entry name" value="Translational machinery components"/>
    <property type="match status" value="1"/>
</dbReference>
<dbReference type="Proteomes" id="UP000197679">
    <property type="component" value="Chromosome"/>
</dbReference>
<keyword evidence="7" id="KW-1185">Reference proteome</keyword>
<evidence type="ECO:0000256" key="1">
    <source>
        <dbReference type="ARBA" id="ARBA00006194"/>
    </source>
</evidence>
<dbReference type="GO" id="GO:0019843">
    <property type="term" value="F:rRNA binding"/>
    <property type="evidence" value="ECO:0007669"/>
    <property type="project" value="UniProtKB-UniRule"/>
</dbReference>
<dbReference type="GO" id="GO:0006412">
    <property type="term" value="P:translation"/>
    <property type="evidence" value="ECO:0007669"/>
    <property type="project" value="UniProtKB-UniRule"/>
</dbReference>
<keyword evidence="4" id="KW-0699">rRNA-binding</keyword>
<organism evidence="6 7">
    <name type="scientific">Candidatus Mancarchaeum acidiphilum</name>
    <dbReference type="NCBI Taxonomy" id="1920749"/>
    <lineage>
        <taxon>Archaea</taxon>
        <taxon>Candidatus Micrarchaeota</taxon>
        <taxon>Candidatus Mancarchaeum</taxon>
    </lineage>
</organism>